<evidence type="ECO:0000313" key="2">
    <source>
        <dbReference type="EMBL" id="MDQ0535033.1"/>
    </source>
</evidence>
<accession>A0ABU0MNI0</accession>
<name>A0ABU0MNI0_9PROT</name>
<proteinExistence type="predicted"/>
<dbReference type="EMBL" id="JAUSVU010000015">
    <property type="protein sequence ID" value="MDQ0535033.1"/>
    <property type="molecule type" value="Genomic_DNA"/>
</dbReference>
<keyword evidence="1" id="KW-0812">Transmembrane</keyword>
<keyword evidence="1" id="KW-1133">Transmembrane helix</keyword>
<organism evidence="2 3">
    <name type="scientific">Azospirillum picis</name>
    <dbReference type="NCBI Taxonomy" id="488438"/>
    <lineage>
        <taxon>Bacteria</taxon>
        <taxon>Pseudomonadati</taxon>
        <taxon>Pseudomonadota</taxon>
        <taxon>Alphaproteobacteria</taxon>
        <taxon>Rhodospirillales</taxon>
        <taxon>Azospirillaceae</taxon>
        <taxon>Azospirillum</taxon>
    </lineage>
</organism>
<feature type="transmembrane region" description="Helical" evidence="1">
    <location>
        <begin position="36"/>
        <end position="53"/>
    </location>
</feature>
<gene>
    <name evidence="2" type="ORF">QO018_003911</name>
</gene>
<comment type="caution">
    <text evidence="2">The sequence shown here is derived from an EMBL/GenBank/DDBJ whole genome shotgun (WGS) entry which is preliminary data.</text>
</comment>
<dbReference type="RefSeq" id="WP_209986576.1">
    <property type="nucleotide sequence ID" value="NZ_JAGINO010000019.1"/>
</dbReference>
<dbReference type="Proteomes" id="UP001244552">
    <property type="component" value="Unassembled WGS sequence"/>
</dbReference>
<evidence type="ECO:0000256" key="1">
    <source>
        <dbReference type="SAM" id="Phobius"/>
    </source>
</evidence>
<protein>
    <submittedName>
        <fullName evidence="2">Uncharacterized protein</fullName>
    </submittedName>
</protein>
<evidence type="ECO:0000313" key="3">
    <source>
        <dbReference type="Proteomes" id="UP001244552"/>
    </source>
</evidence>
<sequence length="88" mass="9854">MVTMIADREAAPYALWTSVPEPGVHVLGRVYHDRPMIAAMIGGGCLSALARFSRRFARDTRHRLTDRVGNRLRRAHSPVLARELMGLT</sequence>
<keyword evidence="1" id="KW-0472">Membrane</keyword>
<keyword evidence="3" id="KW-1185">Reference proteome</keyword>
<reference evidence="2 3" key="1">
    <citation type="submission" date="2023-07" db="EMBL/GenBank/DDBJ databases">
        <title>Genomic Encyclopedia of Type Strains, Phase IV (KMG-IV): sequencing the most valuable type-strain genomes for metagenomic binning, comparative biology and taxonomic classification.</title>
        <authorList>
            <person name="Goeker M."/>
        </authorList>
    </citation>
    <scope>NUCLEOTIDE SEQUENCE [LARGE SCALE GENOMIC DNA]</scope>
    <source>
        <strain evidence="2 3">DSM 19922</strain>
    </source>
</reference>